<dbReference type="Gene3D" id="1.10.10.10">
    <property type="entry name" value="Winged helix-like DNA-binding domain superfamily/Winged helix DNA-binding domain"/>
    <property type="match status" value="1"/>
</dbReference>
<dbReference type="PANTHER" id="PTHR33164">
    <property type="entry name" value="TRANSCRIPTIONAL REGULATOR, MARR FAMILY"/>
    <property type="match status" value="1"/>
</dbReference>
<evidence type="ECO:0000313" key="5">
    <source>
        <dbReference type="EMBL" id="MBI1682959.1"/>
    </source>
</evidence>
<dbReference type="PANTHER" id="PTHR33164:SF64">
    <property type="entry name" value="TRANSCRIPTIONAL REGULATOR SLYA"/>
    <property type="match status" value="1"/>
</dbReference>
<keyword evidence="2" id="KW-0238">DNA-binding</keyword>
<evidence type="ECO:0000256" key="2">
    <source>
        <dbReference type="ARBA" id="ARBA00023125"/>
    </source>
</evidence>
<keyword evidence="6" id="KW-1185">Reference proteome</keyword>
<dbReference type="SMART" id="SM00347">
    <property type="entry name" value="HTH_MARR"/>
    <property type="match status" value="1"/>
</dbReference>
<gene>
    <name evidence="5" type="ORF">I4Q42_04690</name>
</gene>
<sequence length="152" mass="16149">MTDVRIPDERTFTGAILRLARIYRREVNRALAAHGLSDARALPVLHIARAGGGLRQGMLAEELGVEGPSLVRILDQLCAAGLVERRDDPTDGRAKTLHLTEEGKALGVVVEDAVQDLRSNLLAGVSDEDLAATLRTFAAFEAALEAANGQGA</sequence>
<reference evidence="5 6" key="1">
    <citation type="submission" date="2020-11" db="EMBL/GenBank/DDBJ databases">
        <title>genome sequence of strain KACC 18849.</title>
        <authorList>
            <person name="Gao J."/>
            <person name="Zhang X."/>
        </authorList>
    </citation>
    <scope>NUCLEOTIDE SEQUENCE [LARGE SCALE GENOMIC DNA]</scope>
    <source>
        <strain evidence="5 6">KACC 18849</strain>
    </source>
</reference>
<dbReference type="InterPro" id="IPR039422">
    <property type="entry name" value="MarR/SlyA-like"/>
</dbReference>
<keyword evidence="3" id="KW-0804">Transcription</keyword>
<feature type="domain" description="HTH marR-type" evidence="4">
    <location>
        <begin position="9"/>
        <end position="142"/>
    </location>
</feature>
<dbReference type="Pfam" id="PF12802">
    <property type="entry name" value="MarR_2"/>
    <property type="match status" value="1"/>
</dbReference>
<evidence type="ECO:0000256" key="3">
    <source>
        <dbReference type="ARBA" id="ARBA00023163"/>
    </source>
</evidence>
<dbReference type="PROSITE" id="PS50995">
    <property type="entry name" value="HTH_MARR_2"/>
    <property type="match status" value="1"/>
</dbReference>
<dbReference type="InterPro" id="IPR036390">
    <property type="entry name" value="WH_DNA-bd_sf"/>
</dbReference>
<comment type="caution">
    <text evidence="5">The sequence shown here is derived from an EMBL/GenBank/DDBJ whole genome shotgun (WGS) entry which is preliminary data.</text>
</comment>
<dbReference type="PRINTS" id="PR00598">
    <property type="entry name" value="HTHMARR"/>
</dbReference>
<organism evidence="5 6">
    <name type="scientific">Caulobacter hibisci</name>
    <dbReference type="NCBI Taxonomy" id="2035993"/>
    <lineage>
        <taxon>Bacteria</taxon>
        <taxon>Pseudomonadati</taxon>
        <taxon>Pseudomonadota</taxon>
        <taxon>Alphaproteobacteria</taxon>
        <taxon>Caulobacterales</taxon>
        <taxon>Caulobacteraceae</taxon>
        <taxon>Caulobacter</taxon>
    </lineage>
</organism>
<evidence type="ECO:0000256" key="1">
    <source>
        <dbReference type="ARBA" id="ARBA00023015"/>
    </source>
</evidence>
<dbReference type="SUPFAM" id="SSF46785">
    <property type="entry name" value="Winged helix' DNA-binding domain"/>
    <property type="match status" value="1"/>
</dbReference>
<dbReference type="EMBL" id="JADWOX010000002">
    <property type="protein sequence ID" value="MBI1682959.1"/>
    <property type="molecule type" value="Genomic_DNA"/>
</dbReference>
<evidence type="ECO:0000313" key="6">
    <source>
        <dbReference type="Proteomes" id="UP000639859"/>
    </source>
</evidence>
<dbReference type="InterPro" id="IPR036388">
    <property type="entry name" value="WH-like_DNA-bd_sf"/>
</dbReference>
<name>A0ABS0STX1_9CAUL</name>
<dbReference type="Proteomes" id="UP000639859">
    <property type="component" value="Unassembled WGS sequence"/>
</dbReference>
<dbReference type="InterPro" id="IPR000835">
    <property type="entry name" value="HTH_MarR-typ"/>
</dbReference>
<keyword evidence="1" id="KW-0805">Transcription regulation</keyword>
<protein>
    <submittedName>
        <fullName evidence="5">MarR family transcriptional regulator</fullName>
    </submittedName>
</protein>
<proteinExistence type="predicted"/>
<accession>A0ABS0STX1</accession>
<evidence type="ECO:0000259" key="4">
    <source>
        <dbReference type="PROSITE" id="PS50995"/>
    </source>
</evidence>